<proteinExistence type="predicted"/>
<dbReference type="Proteomes" id="UP000243591">
    <property type="component" value="Chromosome"/>
</dbReference>
<sequence>MLDENKEVLDYHLLNNNVPLSELYPSLTDDEQVIEKFYEVVRSGTKLEQVGIFMANEVKANQMNSENFVTITRTPLEYAEHINEMLEIWGNFKIEVQEIFSNENKVYVRWKQSGKHRAEYDGYAPTNKEVIEVGSAVYRLENKKIVEYWIQVDRLGILEQLKINQE</sequence>
<dbReference type="Pfam" id="PF07366">
    <property type="entry name" value="SnoaL"/>
    <property type="match status" value="1"/>
</dbReference>
<dbReference type="EMBL" id="CP023483">
    <property type="protein sequence ID" value="ATF25558.1"/>
    <property type="molecule type" value="Genomic_DNA"/>
</dbReference>
<evidence type="ECO:0000313" key="1">
    <source>
        <dbReference type="EMBL" id="ATF25558.1"/>
    </source>
</evidence>
<keyword evidence="2" id="KW-1185">Reference proteome</keyword>
<dbReference type="InterPro" id="IPR009959">
    <property type="entry name" value="Cyclase_SnoaL-like"/>
</dbReference>
<organism evidence="1 2">
    <name type="scientific">Brochothrix thermosphacta</name>
    <name type="common">Microbacterium thermosphactum</name>
    <dbReference type="NCBI Taxonomy" id="2756"/>
    <lineage>
        <taxon>Bacteria</taxon>
        <taxon>Bacillati</taxon>
        <taxon>Bacillota</taxon>
        <taxon>Bacilli</taxon>
        <taxon>Bacillales</taxon>
        <taxon>Listeriaceae</taxon>
        <taxon>Brochothrix</taxon>
    </lineage>
</organism>
<dbReference type="SUPFAM" id="SSF54427">
    <property type="entry name" value="NTF2-like"/>
    <property type="match status" value="1"/>
</dbReference>
<evidence type="ECO:0000313" key="2">
    <source>
        <dbReference type="Proteomes" id="UP000243591"/>
    </source>
</evidence>
<dbReference type="InterPro" id="IPR032710">
    <property type="entry name" value="NTF2-like_dom_sf"/>
</dbReference>
<dbReference type="Gene3D" id="3.10.450.50">
    <property type="match status" value="1"/>
</dbReference>
<dbReference type="OrthoDB" id="9182871at2"/>
<dbReference type="GO" id="GO:0030638">
    <property type="term" value="P:polyketide metabolic process"/>
    <property type="evidence" value="ECO:0007669"/>
    <property type="project" value="InterPro"/>
</dbReference>
<accession>A0A291BWF3</accession>
<protein>
    <submittedName>
        <fullName evidence="1">Polyketide cyclase</fullName>
    </submittedName>
</protein>
<dbReference type="KEGG" id="bths:CNY62_03600"/>
<reference evidence="1 2" key="1">
    <citation type="submission" date="2017-09" db="EMBL/GenBank/DDBJ databases">
        <title>Complete Genome Sequences of Two Strains of the Meat Spoilage Bacterium Brochothrix thermosphacta Isolated from Ground Chicken.</title>
        <authorList>
            <person name="Paoli G.C."/>
            <person name="Wijey C."/>
            <person name="Chen C.-Y."/>
            <person name="Nguyen L."/>
            <person name="Yan X."/>
            <person name="Irwin P.L."/>
        </authorList>
    </citation>
    <scope>NUCLEOTIDE SEQUENCE [LARGE SCALE GENOMIC DNA]</scope>
    <source>
        <strain evidence="1 2">BI</strain>
    </source>
</reference>
<dbReference type="RefSeq" id="WP_081312169.1">
    <property type="nucleotide sequence ID" value="NZ_CBCPIX010000001.1"/>
</dbReference>
<gene>
    <name evidence="1" type="ORF">CNY62_03600</name>
</gene>
<name>A0A291BWF3_BROTH</name>
<dbReference type="AlphaFoldDB" id="A0A291BWF3"/>